<protein>
    <recommendedName>
        <fullName evidence="1">DUF1508 domain-containing protein</fullName>
    </recommendedName>
</protein>
<accession>A0A1G2SIW9</accession>
<dbReference type="Proteomes" id="UP000178168">
    <property type="component" value="Unassembled WGS sequence"/>
</dbReference>
<sequence length="59" mass="6728">MAKYYLKKDVRGQYYWILNSKNGETVCMSSESYLSKEGAEKSLKWNQANGKTTSVIDLA</sequence>
<dbReference type="Gene3D" id="3.30.160.160">
    <property type="entry name" value="YegP-like"/>
    <property type="match status" value="1"/>
</dbReference>
<evidence type="ECO:0000313" key="3">
    <source>
        <dbReference type="Proteomes" id="UP000178168"/>
    </source>
</evidence>
<evidence type="ECO:0000313" key="2">
    <source>
        <dbReference type="EMBL" id="OHA84914.1"/>
    </source>
</evidence>
<gene>
    <name evidence="2" type="ORF">A2591_01140</name>
</gene>
<feature type="domain" description="DUF1508" evidence="1">
    <location>
        <begin position="10"/>
        <end position="56"/>
    </location>
</feature>
<dbReference type="SUPFAM" id="SSF160113">
    <property type="entry name" value="YegP-like"/>
    <property type="match status" value="1"/>
</dbReference>
<dbReference type="InterPro" id="IPR036913">
    <property type="entry name" value="YegP-like_sf"/>
</dbReference>
<name>A0A1G2SIW9_9BACT</name>
<reference evidence="2 3" key="1">
    <citation type="journal article" date="2016" name="Nat. Commun.">
        <title>Thousands of microbial genomes shed light on interconnected biogeochemical processes in an aquifer system.</title>
        <authorList>
            <person name="Anantharaman K."/>
            <person name="Brown C.T."/>
            <person name="Hug L.A."/>
            <person name="Sharon I."/>
            <person name="Castelle C.J."/>
            <person name="Probst A.J."/>
            <person name="Thomas B.C."/>
            <person name="Singh A."/>
            <person name="Wilkins M.J."/>
            <person name="Karaoz U."/>
            <person name="Brodie E.L."/>
            <person name="Williams K.H."/>
            <person name="Hubbard S.S."/>
            <person name="Banfield J.F."/>
        </authorList>
    </citation>
    <scope>NUCLEOTIDE SEQUENCE [LARGE SCALE GENOMIC DNA]</scope>
</reference>
<organism evidence="2 3">
    <name type="scientific">Candidatus Yonathbacteria bacterium RIFOXYD1_FULL_52_36</name>
    <dbReference type="NCBI Taxonomy" id="1802730"/>
    <lineage>
        <taxon>Bacteria</taxon>
        <taxon>Candidatus Yonathiibacteriota</taxon>
    </lineage>
</organism>
<proteinExistence type="predicted"/>
<comment type="caution">
    <text evidence="2">The sequence shown here is derived from an EMBL/GenBank/DDBJ whole genome shotgun (WGS) entry which is preliminary data.</text>
</comment>
<dbReference type="EMBL" id="MHUZ01000034">
    <property type="protein sequence ID" value="OHA84914.1"/>
    <property type="molecule type" value="Genomic_DNA"/>
</dbReference>
<dbReference type="Pfam" id="PF07411">
    <property type="entry name" value="DUF1508"/>
    <property type="match status" value="1"/>
</dbReference>
<dbReference type="InterPro" id="IPR010879">
    <property type="entry name" value="DUF1508"/>
</dbReference>
<dbReference type="AlphaFoldDB" id="A0A1G2SIW9"/>
<evidence type="ECO:0000259" key="1">
    <source>
        <dbReference type="Pfam" id="PF07411"/>
    </source>
</evidence>